<dbReference type="InterPro" id="IPR015943">
    <property type="entry name" value="WD40/YVTN_repeat-like_dom_sf"/>
</dbReference>
<feature type="non-terminal residue" evidence="1">
    <location>
        <position position="295"/>
    </location>
</feature>
<name>X1BVZ6_9ZZZZ</name>
<sequence length="295" mass="31797">DIYTGSEQGVFSNCISFKNNAFFTADDGTGKKLWKSDGTGTGTMVVKDIQPLEHPFEWVILNNYLYFNADDGISGKELWRSDGTESGTEMVKDINPSGDSNPRYLTVVSDSIFFSAHDGTNGNQLWKSDGTNVGTVMIKEITGGGVWVYPFFQAAGDVLFFVGHDDVHGSELWISDGSESGTELVEDIRPGTVGSVGCGVGCFVDAIGDILYFNAGDGGIHGNELWRSDGTSAGTFMVKDINPLASSYLMYEDDSAVMGGELFFNPDDGSHGHELWRTDGSETGTELIKDIHLSG</sequence>
<dbReference type="Gene3D" id="2.130.10.10">
    <property type="entry name" value="YVTN repeat-like/Quinoprotein amine dehydrogenase"/>
    <property type="match status" value="1"/>
</dbReference>
<feature type="non-terminal residue" evidence="1">
    <location>
        <position position="1"/>
    </location>
</feature>
<organism evidence="1">
    <name type="scientific">marine sediment metagenome</name>
    <dbReference type="NCBI Taxonomy" id="412755"/>
    <lineage>
        <taxon>unclassified sequences</taxon>
        <taxon>metagenomes</taxon>
        <taxon>ecological metagenomes</taxon>
    </lineage>
</organism>
<dbReference type="EMBL" id="BART01019369">
    <property type="protein sequence ID" value="GAG85312.1"/>
    <property type="molecule type" value="Genomic_DNA"/>
</dbReference>
<comment type="caution">
    <text evidence="1">The sequence shown here is derived from an EMBL/GenBank/DDBJ whole genome shotgun (WGS) entry which is preliminary data.</text>
</comment>
<evidence type="ECO:0008006" key="2">
    <source>
        <dbReference type="Google" id="ProtNLM"/>
    </source>
</evidence>
<reference evidence="1" key="1">
    <citation type="journal article" date="2014" name="Front. Microbiol.">
        <title>High frequency of phylogenetically diverse reductive dehalogenase-homologous genes in deep subseafloor sedimentary metagenomes.</title>
        <authorList>
            <person name="Kawai M."/>
            <person name="Futagami T."/>
            <person name="Toyoda A."/>
            <person name="Takaki Y."/>
            <person name="Nishi S."/>
            <person name="Hori S."/>
            <person name="Arai W."/>
            <person name="Tsubouchi T."/>
            <person name="Morono Y."/>
            <person name="Uchiyama I."/>
            <person name="Ito T."/>
            <person name="Fujiyama A."/>
            <person name="Inagaki F."/>
            <person name="Takami H."/>
        </authorList>
    </citation>
    <scope>NUCLEOTIDE SEQUENCE</scope>
    <source>
        <strain evidence="1">Expedition CK06-06</strain>
    </source>
</reference>
<proteinExistence type="predicted"/>
<dbReference type="NCBIfam" id="TIGR04534">
    <property type="entry name" value="ELWxxDGT_rpt"/>
    <property type="match status" value="1"/>
</dbReference>
<dbReference type="AlphaFoldDB" id="X1BVZ6"/>
<evidence type="ECO:0000313" key="1">
    <source>
        <dbReference type="EMBL" id="GAG85312.1"/>
    </source>
</evidence>
<accession>X1BVZ6</accession>
<protein>
    <recommendedName>
        <fullName evidence="2">Hyalin repeat-containing protein</fullName>
    </recommendedName>
</protein>
<dbReference type="InterPro" id="IPR030916">
    <property type="entry name" value="ELWxxDGT_rpt"/>
</dbReference>
<gene>
    <name evidence="1" type="ORF">S01H4_36269</name>
</gene>